<feature type="non-terminal residue" evidence="3">
    <location>
        <position position="422"/>
    </location>
</feature>
<sequence>EELLQRLTEVSIRQQQITEHLASWQGQTEMELEALRTAAARWVPLPDPRVQVTQLLTNITAHDDVESFLQMFETTATREGCEAEDWAWLLAPLLTGEAQKVYFSLPTEVADVYTDLKREILASMGLSPICVAQLFHNWEYWPHLPALAHATERARLAQHWLLEGEPTAAKVAERVVVDRLLRALPRSYRQAVGMRNPATITELVEAVELADATHHRDTGERAPPPFPRRVVQEQRMLEGTFRPVSSPAAPTPPDEPMPTEGSTPPVRTWLTGCIVHHDLPAGAPKAEVKVNKWPFTTLLDSGSTVSLVQTHILSPRGDSRVFLPITCVHGETRHVPARRVTISADPGTWPVEVGVVKDLPVSVLLGRDWPGFERLLTSTIQPASQRWSRRRKTPGRGAGHRSARVASDSGRDGEPPFQNRNM</sequence>
<protein>
    <recommendedName>
        <fullName evidence="2">SCAN box domain-containing protein</fullName>
    </recommendedName>
</protein>
<evidence type="ECO:0000259" key="2">
    <source>
        <dbReference type="PROSITE" id="PS50804"/>
    </source>
</evidence>
<proteinExistence type="predicted"/>
<evidence type="ECO:0000313" key="4">
    <source>
        <dbReference type="Proteomes" id="UP001059041"/>
    </source>
</evidence>
<dbReference type="InterPro" id="IPR038269">
    <property type="entry name" value="SCAN_sf"/>
</dbReference>
<feature type="non-terminal residue" evidence="3">
    <location>
        <position position="1"/>
    </location>
</feature>
<reference evidence="3" key="1">
    <citation type="submission" date="2021-02" db="EMBL/GenBank/DDBJ databases">
        <title>Comparative genomics reveals that relaxation of natural selection precedes convergent phenotypic evolution of cavefish.</title>
        <authorList>
            <person name="Peng Z."/>
        </authorList>
    </citation>
    <scope>NUCLEOTIDE SEQUENCE</scope>
    <source>
        <tissue evidence="3">Muscle</tissue>
    </source>
</reference>
<feature type="region of interest" description="Disordered" evidence="1">
    <location>
        <begin position="240"/>
        <end position="262"/>
    </location>
</feature>
<dbReference type="EMBL" id="JAFHDT010000019">
    <property type="protein sequence ID" value="KAI7796123.1"/>
    <property type="molecule type" value="Genomic_DNA"/>
</dbReference>
<evidence type="ECO:0000256" key="1">
    <source>
        <dbReference type="SAM" id="MobiDB-lite"/>
    </source>
</evidence>
<dbReference type="PANTHER" id="PTHR46888">
    <property type="entry name" value="ZINC KNUCKLE DOMAINCONTAINING PROTEIN-RELATED"/>
    <property type="match status" value="1"/>
</dbReference>
<accession>A0A9W7TCQ9</accession>
<dbReference type="SUPFAM" id="SSF47353">
    <property type="entry name" value="Retrovirus capsid dimerization domain-like"/>
    <property type="match status" value="1"/>
</dbReference>
<feature type="region of interest" description="Disordered" evidence="1">
    <location>
        <begin position="383"/>
        <end position="422"/>
    </location>
</feature>
<name>A0A9W7TCQ9_TRIRA</name>
<dbReference type="PROSITE" id="PS50804">
    <property type="entry name" value="SCAN_BOX"/>
    <property type="match status" value="1"/>
</dbReference>
<feature type="compositionally biased region" description="Basic residues" evidence="1">
    <location>
        <begin position="387"/>
        <end position="403"/>
    </location>
</feature>
<dbReference type="Gene3D" id="2.40.70.10">
    <property type="entry name" value="Acid Proteases"/>
    <property type="match status" value="1"/>
</dbReference>
<evidence type="ECO:0000313" key="3">
    <source>
        <dbReference type="EMBL" id="KAI7796123.1"/>
    </source>
</evidence>
<dbReference type="PANTHER" id="PTHR46888:SF15">
    <property type="entry name" value="ZINC FINGER AND SCAN DOMAIN-CONTAINING PROTEIN 12-LIKE"/>
    <property type="match status" value="1"/>
</dbReference>
<dbReference type="AlphaFoldDB" id="A0A9W7TCQ9"/>
<dbReference type="InterPro" id="IPR003309">
    <property type="entry name" value="SCAN_dom"/>
</dbReference>
<gene>
    <name evidence="3" type="ORF">IRJ41_017339</name>
</gene>
<feature type="domain" description="SCAN box" evidence="2">
    <location>
        <begin position="133"/>
        <end position="208"/>
    </location>
</feature>
<dbReference type="Gene3D" id="1.10.4020.10">
    <property type="entry name" value="DNA breaking-rejoining enzymes"/>
    <property type="match status" value="1"/>
</dbReference>
<comment type="caution">
    <text evidence="3">The sequence shown here is derived from an EMBL/GenBank/DDBJ whole genome shotgun (WGS) entry which is preliminary data.</text>
</comment>
<organism evidence="3 4">
    <name type="scientific">Triplophysa rosa</name>
    <name type="common">Cave loach</name>
    <dbReference type="NCBI Taxonomy" id="992332"/>
    <lineage>
        <taxon>Eukaryota</taxon>
        <taxon>Metazoa</taxon>
        <taxon>Chordata</taxon>
        <taxon>Craniata</taxon>
        <taxon>Vertebrata</taxon>
        <taxon>Euteleostomi</taxon>
        <taxon>Actinopterygii</taxon>
        <taxon>Neopterygii</taxon>
        <taxon>Teleostei</taxon>
        <taxon>Ostariophysi</taxon>
        <taxon>Cypriniformes</taxon>
        <taxon>Nemacheilidae</taxon>
        <taxon>Triplophysa</taxon>
    </lineage>
</organism>
<dbReference type="Proteomes" id="UP001059041">
    <property type="component" value="Linkage Group LG19"/>
</dbReference>
<dbReference type="CDD" id="cd00303">
    <property type="entry name" value="retropepsin_like"/>
    <property type="match status" value="1"/>
</dbReference>
<keyword evidence="4" id="KW-1185">Reference proteome</keyword>
<dbReference type="SUPFAM" id="SSF50630">
    <property type="entry name" value="Acid proteases"/>
    <property type="match status" value="1"/>
</dbReference>
<dbReference type="InterPro" id="IPR021109">
    <property type="entry name" value="Peptidase_aspartic_dom_sf"/>
</dbReference>